<dbReference type="PANTHER" id="PTHR10605:SF62">
    <property type="entry name" value="HEPARAN SULFATE GLUCOSAMINE 3-O-SULFOTRANSFERASE 6"/>
    <property type="match status" value="1"/>
</dbReference>
<sequence>MGCWTPSSDFGHLKAHSRVSVLFTMILIITFLFYCLSGYCESVQLYTLQSFRSKLLPVEEAQATLQPHAHRNGSVSRELSDQEEKRQEGFGYDSHSNLSVSNNFGTKEFPQAIIIGVKKGGTRALLEFLRVHPDVRAVGAEPHFFDRFYQRGLHWYRNLMPRSLEGQITMEKTPSYFITPEAPSRVSSMSPSTRLIVVVRDPVTRAVSDYTQTLSKNPSLPSFQSLVFRNGSGAVVDPSWSAVRIGIYVKHLERWLRFFPLEQMLFVSGERLVSDPAGEMARVQDFLGLKRVVGEKHFYFNQTKGFPCLKKPEGSSHPRCLGKSKGRAHPQIQEDVLQRLRDFYRPFNRKFYQMTGQDFGWD</sequence>
<evidence type="ECO:0000256" key="8">
    <source>
        <dbReference type="ARBA" id="ARBA00023136"/>
    </source>
</evidence>
<feature type="binding site" evidence="13">
    <location>
        <position position="200"/>
    </location>
    <ligand>
        <name>3'-phosphoadenylyl sulfate</name>
        <dbReference type="ChEBI" id="CHEBI:58339"/>
    </ligand>
</feature>
<protein>
    <recommendedName>
        <fullName evidence="15">Sulfotransferase</fullName>
        <ecNumber evidence="15">2.8.2.-</ecNumber>
    </recommendedName>
</protein>
<feature type="transmembrane region" description="Helical" evidence="16">
    <location>
        <begin position="21"/>
        <end position="39"/>
    </location>
</feature>
<evidence type="ECO:0000256" key="5">
    <source>
        <dbReference type="ARBA" id="ARBA00022968"/>
    </source>
</evidence>
<evidence type="ECO:0000313" key="19">
    <source>
        <dbReference type="Proteomes" id="UP000316079"/>
    </source>
</evidence>
<keyword evidence="6 16" id="KW-1133">Transmembrane helix</keyword>
<keyword evidence="4 16" id="KW-0812">Transmembrane</keyword>
<feature type="binding site" evidence="13">
    <location>
        <begin position="325"/>
        <end position="329"/>
    </location>
    <ligand>
        <name>3'-phosphoadenylyl sulfate</name>
        <dbReference type="ChEBI" id="CHEBI:58339"/>
    </ligand>
</feature>
<comment type="subcellular location">
    <subcellularLocation>
        <location evidence="11">Endomembrane system</location>
        <topology evidence="11">Single-pass type II membrane protein</topology>
    </subcellularLocation>
    <subcellularLocation>
        <location evidence="1">Golgi apparatus membrane</location>
    </subcellularLocation>
</comment>
<dbReference type="STRING" id="623744.A0A553PZD4"/>
<keyword evidence="8 16" id="KW-0472">Membrane</keyword>
<evidence type="ECO:0000256" key="12">
    <source>
        <dbReference type="PIRSR" id="PIRSR637359-1"/>
    </source>
</evidence>
<feature type="binding site" evidence="13">
    <location>
        <position position="208"/>
    </location>
    <ligand>
        <name>3'-phosphoadenylyl sulfate</name>
        <dbReference type="ChEBI" id="CHEBI:58339"/>
    </ligand>
</feature>
<evidence type="ECO:0000256" key="10">
    <source>
        <dbReference type="ARBA" id="ARBA00023180"/>
    </source>
</evidence>
<name>A0A553PZD4_9TELE</name>
<keyword evidence="7" id="KW-0333">Golgi apparatus</keyword>
<feature type="domain" description="Sulfotransferase" evidence="17">
    <location>
        <begin position="110"/>
        <end position="350"/>
    </location>
</feature>
<comment type="caution">
    <text evidence="18">The sequence shown here is derived from an EMBL/GenBank/DDBJ whole genome shotgun (WGS) entry which is preliminary data.</text>
</comment>
<reference evidence="18 19" key="1">
    <citation type="journal article" date="2019" name="Sci. Data">
        <title>Hybrid genome assembly and annotation of Danionella translucida.</title>
        <authorList>
            <person name="Kadobianskyi M."/>
            <person name="Schulze L."/>
            <person name="Schuelke M."/>
            <person name="Judkewitz B."/>
        </authorList>
    </citation>
    <scope>NUCLEOTIDE SEQUENCE [LARGE SCALE GENOMIC DNA]</scope>
    <source>
        <strain evidence="18 19">Bolton</strain>
    </source>
</reference>
<feature type="disulfide bond" evidence="14">
    <location>
        <begin position="308"/>
        <end position="320"/>
    </location>
</feature>
<accession>A0A553PZD4</accession>
<dbReference type="OrthoDB" id="411451at2759"/>
<dbReference type="GO" id="GO:0008467">
    <property type="term" value="F:[heparan sulfate]-glucosamine 3-sulfotransferase activity"/>
    <property type="evidence" value="ECO:0007669"/>
    <property type="project" value="TreeGrafter"/>
</dbReference>
<evidence type="ECO:0000256" key="7">
    <source>
        <dbReference type="ARBA" id="ARBA00023034"/>
    </source>
</evidence>
<evidence type="ECO:0000256" key="4">
    <source>
        <dbReference type="ARBA" id="ARBA00022692"/>
    </source>
</evidence>
<feature type="active site" description="For sulfotransferase activity" evidence="12">
    <location>
        <position position="119"/>
    </location>
</feature>
<dbReference type="GO" id="GO:0000139">
    <property type="term" value="C:Golgi membrane"/>
    <property type="evidence" value="ECO:0007669"/>
    <property type="project" value="UniProtKB-SubCell"/>
</dbReference>
<evidence type="ECO:0000256" key="15">
    <source>
        <dbReference type="RuleBase" id="RU361155"/>
    </source>
</evidence>
<evidence type="ECO:0000256" key="13">
    <source>
        <dbReference type="PIRSR" id="PIRSR637359-2"/>
    </source>
</evidence>
<dbReference type="InterPro" id="IPR000863">
    <property type="entry name" value="Sulfotransferase_dom"/>
</dbReference>
<evidence type="ECO:0000256" key="6">
    <source>
        <dbReference type="ARBA" id="ARBA00022989"/>
    </source>
</evidence>
<feature type="binding site" evidence="13">
    <location>
        <begin position="119"/>
        <end position="123"/>
    </location>
    <ligand>
        <name>3'-phosphoadenylyl sulfate</name>
        <dbReference type="ChEBI" id="CHEBI:58339"/>
    </ligand>
</feature>
<evidence type="ECO:0000256" key="3">
    <source>
        <dbReference type="ARBA" id="ARBA00022679"/>
    </source>
</evidence>
<keyword evidence="9 14" id="KW-1015">Disulfide bond</keyword>
<dbReference type="EC" id="2.8.2.-" evidence="15"/>
<dbReference type="EMBL" id="SRMA01026503">
    <property type="protein sequence ID" value="TRY83052.1"/>
    <property type="molecule type" value="Genomic_DNA"/>
</dbReference>
<dbReference type="Gene3D" id="3.40.50.300">
    <property type="entry name" value="P-loop containing nucleotide triphosphate hydrolases"/>
    <property type="match status" value="1"/>
</dbReference>
<keyword evidence="3 15" id="KW-0808">Transferase</keyword>
<proteinExistence type="inferred from homology"/>
<keyword evidence="5" id="KW-0735">Signal-anchor</keyword>
<dbReference type="PANTHER" id="PTHR10605">
    <property type="entry name" value="HEPARAN SULFATE SULFOTRANSFERASE"/>
    <property type="match status" value="1"/>
</dbReference>
<evidence type="ECO:0000256" key="2">
    <source>
        <dbReference type="ARBA" id="ARBA00005771"/>
    </source>
</evidence>
<evidence type="ECO:0000313" key="18">
    <source>
        <dbReference type="EMBL" id="TRY83052.1"/>
    </source>
</evidence>
<dbReference type="SUPFAM" id="SSF52540">
    <property type="entry name" value="P-loop containing nucleoside triphosphate hydrolases"/>
    <property type="match status" value="1"/>
</dbReference>
<comment type="similarity">
    <text evidence="2 15">Belongs to the sulfotransferase 1 family.</text>
</comment>
<evidence type="ECO:0000256" key="9">
    <source>
        <dbReference type="ARBA" id="ARBA00023157"/>
    </source>
</evidence>
<keyword evidence="10" id="KW-0325">Glycoprotein</keyword>
<dbReference type="AlphaFoldDB" id="A0A553PZD4"/>
<gene>
    <name evidence="18" type="ORF">DNTS_004463</name>
</gene>
<evidence type="ECO:0000259" key="17">
    <source>
        <dbReference type="Pfam" id="PF00685"/>
    </source>
</evidence>
<organism evidence="18 19">
    <name type="scientific">Danionella cerebrum</name>
    <dbReference type="NCBI Taxonomy" id="2873325"/>
    <lineage>
        <taxon>Eukaryota</taxon>
        <taxon>Metazoa</taxon>
        <taxon>Chordata</taxon>
        <taxon>Craniata</taxon>
        <taxon>Vertebrata</taxon>
        <taxon>Euteleostomi</taxon>
        <taxon>Actinopterygii</taxon>
        <taxon>Neopterygii</taxon>
        <taxon>Teleostei</taxon>
        <taxon>Ostariophysi</taxon>
        <taxon>Cypriniformes</taxon>
        <taxon>Danionidae</taxon>
        <taxon>Danioninae</taxon>
        <taxon>Danionella</taxon>
    </lineage>
</organism>
<evidence type="ECO:0000256" key="16">
    <source>
        <dbReference type="SAM" id="Phobius"/>
    </source>
</evidence>
<dbReference type="InterPro" id="IPR037359">
    <property type="entry name" value="NST/OST"/>
</dbReference>
<keyword evidence="19" id="KW-1185">Reference proteome</keyword>
<dbReference type="Proteomes" id="UP000316079">
    <property type="component" value="Unassembled WGS sequence"/>
</dbReference>
<evidence type="ECO:0000256" key="1">
    <source>
        <dbReference type="ARBA" id="ARBA00004394"/>
    </source>
</evidence>
<evidence type="ECO:0000256" key="14">
    <source>
        <dbReference type="PIRSR" id="PIRSR637359-3"/>
    </source>
</evidence>
<dbReference type="InterPro" id="IPR027417">
    <property type="entry name" value="P-loop_NTPase"/>
</dbReference>
<dbReference type="FunFam" id="3.40.50.300:FF:000194">
    <property type="entry name" value="Sulfotransferase"/>
    <property type="match status" value="1"/>
</dbReference>
<evidence type="ECO:0000256" key="11">
    <source>
        <dbReference type="ARBA" id="ARBA00060399"/>
    </source>
</evidence>
<dbReference type="Pfam" id="PF00685">
    <property type="entry name" value="Sulfotransfer_1"/>
    <property type="match status" value="1"/>
</dbReference>